<reference evidence="1" key="2">
    <citation type="submission" date="2020-07" db="EMBL/GenBank/DDBJ databases">
        <authorList>
            <person name="Vera ALvarez R."/>
            <person name="Arias-Moreno D.M."/>
            <person name="Jimenez-Jacinto V."/>
            <person name="Jimenez-Bremont J.F."/>
            <person name="Swaminathan K."/>
            <person name="Moose S.P."/>
            <person name="Guerrero-Gonzalez M.L."/>
            <person name="Marino-Ramirez L."/>
            <person name="Landsman D."/>
            <person name="Rodriguez-Kessler M."/>
            <person name="Delgado-Sanchez P."/>
        </authorList>
    </citation>
    <scope>NUCLEOTIDE SEQUENCE</scope>
    <source>
        <tissue evidence="1">Cladode</tissue>
    </source>
</reference>
<evidence type="ECO:0000313" key="1">
    <source>
        <dbReference type="EMBL" id="MBA4615868.1"/>
    </source>
</evidence>
<sequence>MMPFQSSRRPYSSNPICSCFTFGLHFMTPWATSLPPFETVKQLFVLIQPIQIHSSFMVRRENGLMSNTSEVMFEMTCISFMANIIFAPQSIPVKGGPVLVCRLLLASVRDVQDRDVQEHKGTLGISKSGGKVQGDL</sequence>
<reference evidence="1" key="1">
    <citation type="journal article" date="2013" name="J. Plant Res.">
        <title>Effect of fungi and light on seed germination of three Opuntia species from semiarid lands of central Mexico.</title>
        <authorList>
            <person name="Delgado-Sanchez P."/>
            <person name="Jimenez-Bremont J.F."/>
            <person name="Guerrero-Gonzalez Mde L."/>
            <person name="Flores J."/>
        </authorList>
    </citation>
    <scope>NUCLEOTIDE SEQUENCE</scope>
    <source>
        <tissue evidence="1">Cladode</tissue>
    </source>
</reference>
<organism evidence="1">
    <name type="scientific">Opuntia streptacantha</name>
    <name type="common">Prickly pear cactus</name>
    <name type="synonym">Opuntia cardona</name>
    <dbReference type="NCBI Taxonomy" id="393608"/>
    <lineage>
        <taxon>Eukaryota</taxon>
        <taxon>Viridiplantae</taxon>
        <taxon>Streptophyta</taxon>
        <taxon>Embryophyta</taxon>
        <taxon>Tracheophyta</taxon>
        <taxon>Spermatophyta</taxon>
        <taxon>Magnoliopsida</taxon>
        <taxon>eudicotyledons</taxon>
        <taxon>Gunneridae</taxon>
        <taxon>Pentapetalae</taxon>
        <taxon>Caryophyllales</taxon>
        <taxon>Cactineae</taxon>
        <taxon>Cactaceae</taxon>
        <taxon>Opuntioideae</taxon>
        <taxon>Opuntia</taxon>
    </lineage>
</organism>
<dbReference type="EMBL" id="GISG01009112">
    <property type="protein sequence ID" value="MBA4615868.1"/>
    <property type="molecule type" value="Transcribed_RNA"/>
</dbReference>
<name>A0A7C9CJ79_OPUST</name>
<protein>
    <submittedName>
        <fullName evidence="1">Uncharacterized protein</fullName>
    </submittedName>
</protein>
<dbReference type="AlphaFoldDB" id="A0A7C9CJ79"/>
<accession>A0A7C9CJ79</accession>
<proteinExistence type="predicted"/>